<reference evidence="2" key="1">
    <citation type="journal article" date="2009" name="Plant Mol. Biol.">
        <title>Insights into corn genes derived from large-scale cDNA sequencing.</title>
        <authorList>
            <person name="Alexandrov N.N."/>
            <person name="Brover V.V."/>
            <person name="Freidin S."/>
            <person name="Troukhan M.E."/>
            <person name="Tatarinova T.V."/>
            <person name="Zhang H."/>
            <person name="Swaller T.J."/>
            <person name="Lu Y.P."/>
            <person name="Bouck J."/>
            <person name="Flavell R.B."/>
            <person name="Feldmann K.A."/>
        </authorList>
    </citation>
    <scope>NUCLEOTIDE SEQUENCE</scope>
</reference>
<dbReference type="AlphaFoldDB" id="B6SQ43"/>
<name>B6SQ43_MAIZE</name>
<feature type="compositionally biased region" description="Polar residues" evidence="1">
    <location>
        <begin position="10"/>
        <end position="28"/>
    </location>
</feature>
<evidence type="ECO:0000256" key="1">
    <source>
        <dbReference type="SAM" id="MobiDB-lite"/>
    </source>
</evidence>
<organism evidence="2">
    <name type="scientific">Zea mays</name>
    <name type="common">Maize</name>
    <dbReference type="NCBI Taxonomy" id="4577"/>
    <lineage>
        <taxon>Eukaryota</taxon>
        <taxon>Viridiplantae</taxon>
        <taxon>Streptophyta</taxon>
        <taxon>Embryophyta</taxon>
        <taxon>Tracheophyta</taxon>
        <taxon>Spermatophyta</taxon>
        <taxon>Magnoliopsida</taxon>
        <taxon>Liliopsida</taxon>
        <taxon>Poales</taxon>
        <taxon>Poaceae</taxon>
        <taxon>PACMAD clade</taxon>
        <taxon>Panicoideae</taxon>
        <taxon>Andropogonodae</taxon>
        <taxon>Andropogoneae</taxon>
        <taxon>Tripsacinae</taxon>
        <taxon>Zea</taxon>
    </lineage>
</organism>
<proteinExistence type="evidence at transcript level"/>
<dbReference type="HOGENOM" id="CLU_3035316_0_0_1"/>
<dbReference type="ExpressionAtlas" id="B6SQ43">
    <property type="expression patterns" value="baseline and differential"/>
</dbReference>
<dbReference type="EMBL" id="EU954858">
    <property type="protein sequence ID" value="ACG26976.1"/>
    <property type="molecule type" value="mRNA"/>
</dbReference>
<feature type="region of interest" description="Disordered" evidence="1">
    <location>
        <begin position="1"/>
        <end position="55"/>
    </location>
</feature>
<sequence length="55" mass="5261">MSAAGGRTLGRSSFSRATSKLVASSSGSAGVKIGPNGASFVSSGIPDLDSVLSSS</sequence>
<evidence type="ECO:0000313" key="2">
    <source>
        <dbReference type="EMBL" id="ACG26976.1"/>
    </source>
</evidence>
<protein>
    <submittedName>
        <fullName evidence="2">Uncharacterized protein</fullName>
    </submittedName>
</protein>
<accession>B6SQ43</accession>